<dbReference type="RefSeq" id="WP_220109621.1">
    <property type="nucleotide sequence ID" value="NZ_JAHZST010000006.1"/>
</dbReference>
<protein>
    <recommendedName>
        <fullName evidence="4">CS1 type fimbrial major subunit</fullName>
    </recommendedName>
</protein>
<feature type="signal peptide" evidence="1">
    <location>
        <begin position="1"/>
        <end position="31"/>
    </location>
</feature>
<evidence type="ECO:0008006" key="4">
    <source>
        <dbReference type="Google" id="ProtNLM"/>
    </source>
</evidence>
<sequence length="175" mass="18598">MKNKTNIKKIIKLSLFTAALTSALTINTATAATQVVQVQASIDTSLSVTDISGVWNSPIVMNANSAGDGLITRNILLNFTANDYKDVEVTLQSFPSLSDPIRNVSIPLEFKINNTALVQNTATTLDKADLFTYDATNSVITGSKDIPLSIASTSTTTLQSGTYSGVFTIDFSLAP</sequence>
<dbReference type="EMBL" id="JAHZST010000006">
    <property type="protein sequence ID" value="MBW8184075.1"/>
    <property type="molecule type" value="Genomic_DNA"/>
</dbReference>
<reference evidence="2 3" key="1">
    <citation type="submission" date="2021-07" db="EMBL/GenBank/DDBJ databases">
        <title>Shewanella sp. nov, isolated from SCS.</title>
        <authorList>
            <person name="Cao W.R."/>
        </authorList>
    </citation>
    <scope>NUCLEOTIDE SEQUENCE [LARGE SCALE GENOMIC DNA]</scope>
    <source>
        <strain evidence="2 3">NR704-98</strain>
    </source>
</reference>
<proteinExistence type="predicted"/>
<keyword evidence="1" id="KW-0732">Signal</keyword>
<dbReference type="Proteomes" id="UP001195963">
    <property type="component" value="Unassembled WGS sequence"/>
</dbReference>
<dbReference type="Gene3D" id="2.60.40.2040">
    <property type="entry name" value="CFA/I fimbrial subunit E, pilin domain"/>
    <property type="match status" value="1"/>
</dbReference>
<accession>A0ABS7E3D6</accession>
<evidence type="ECO:0000313" key="2">
    <source>
        <dbReference type="EMBL" id="MBW8184075.1"/>
    </source>
</evidence>
<evidence type="ECO:0000313" key="3">
    <source>
        <dbReference type="Proteomes" id="UP001195963"/>
    </source>
</evidence>
<evidence type="ECO:0000256" key="1">
    <source>
        <dbReference type="SAM" id="SignalP"/>
    </source>
</evidence>
<name>A0ABS7E3D6_9GAMM</name>
<comment type="caution">
    <text evidence="2">The sequence shown here is derived from an EMBL/GenBank/DDBJ whole genome shotgun (WGS) entry which is preliminary data.</text>
</comment>
<organism evidence="2 3">
    <name type="scientific">Shewanella nanhaiensis</name>
    <dbReference type="NCBI Taxonomy" id="2864872"/>
    <lineage>
        <taxon>Bacteria</taxon>
        <taxon>Pseudomonadati</taxon>
        <taxon>Pseudomonadota</taxon>
        <taxon>Gammaproteobacteria</taxon>
        <taxon>Alteromonadales</taxon>
        <taxon>Shewanellaceae</taxon>
        <taxon>Shewanella</taxon>
    </lineage>
</organism>
<gene>
    <name evidence="2" type="ORF">K0625_10350</name>
</gene>
<keyword evidence="3" id="KW-1185">Reference proteome</keyword>
<feature type="chain" id="PRO_5045836848" description="CS1 type fimbrial major subunit" evidence="1">
    <location>
        <begin position="32"/>
        <end position="175"/>
    </location>
</feature>